<name>A0A1G9XYA4_9FIRM</name>
<protein>
    <submittedName>
        <fullName evidence="3">Uncharacterized protein</fullName>
    </submittedName>
</protein>
<sequence>MYDRKWGYSLKKTDIKPSQRRNPQLRFCLFLLALSAVVLLAGAVYALFGAAGLKNALNDSAARAAALSVKAVLSETAAAYSDDLSSLHVKTDAQDTRFDELCALLSRTARNNNIDSLVTIARRADSGGYAYILDSRFSRKLTPNVDYHTVGAACDLRQEGGASLERLVSRIQSKEQEYGYVVAASKEGVPTMTCAFALYNSDGSALGVVLAHITGGLFAKTGALALPFYMLAALLLAASLITALNLLFKYRKAKRAAAAVAEEPVEAPRQEKPLTALQEKPGPDDEGIKQ</sequence>
<gene>
    <name evidence="3" type="ORF">SAMN05192585_10968</name>
</gene>
<organism evidence="3 4">
    <name type="scientific">Acetanaerobacterium elongatum</name>
    <dbReference type="NCBI Taxonomy" id="258515"/>
    <lineage>
        <taxon>Bacteria</taxon>
        <taxon>Bacillati</taxon>
        <taxon>Bacillota</taxon>
        <taxon>Clostridia</taxon>
        <taxon>Eubacteriales</taxon>
        <taxon>Oscillospiraceae</taxon>
        <taxon>Acetanaerobacterium</taxon>
    </lineage>
</organism>
<feature type="compositionally biased region" description="Basic and acidic residues" evidence="1">
    <location>
        <begin position="281"/>
        <end position="290"/>
    </location>
</feature>
<keyword evidence="2" id="KW-1133">Transmembrane helix</keyword>
<dbReference type="Proteomes" id="UP000199182">
    <property type="component" value="Unassembled WGS sequence"/>
</dbReference>
<accession>A0A1G9XYA4</accession>
<evidence type="ECO:0000256" key="2">
    <source>
        <dbReference type="SAM" id="Phobius"/>
    </source>
</evidence>
<reference evidence="3 4" key="1">
    <citation type="submission" date="2016-10" db="EMBL/GenBank/DDBJ databases">
        <authorList>
            <person name="de Groot N.N."/>
        </authorList>
    </citation>
    <scope>NUCLEOTIDE SEQUENCE [LARGE SCALE GENOMIC DNA]</scope>
    <source>
        <strain evidence="3 4">CGMCC 1.5012</strain>
    </source>
</reference>
<evidence type="ECO:0000256" key="1">
    <source>
        <dbReference type="SAM" id="MobiDB-lite"/>
    </source>
</evidence>
<dbReference type="EMBL" id="FNID01000009">
    <property type="protein sequence ID" value="SDN01145.1"/>
    <property type="molecule type" value="Genomic_DNA"/>
</dbReference>
<evidence type="ECO:0000313" key="4">
    <source>
        <dbReference type="Proteomes" id="UP000199182"/>
    </source>
</evidence>
<keyword evidence="2" id="KW-0812">Transmembrane</keyword>
<dbReference type="AlphaFoldDB" id="A0A1G9XYA4"/>
<feature type="transmembrane region" description="Helical" evidence="2">
    <location>
        <begin position="228"/>
        <end position="248"/>
    </location>
</feature>
<keyword evidence="4" id="KW-1185">Reference proteome</keyword>
<proteinExistence type="predicted"/>
<dbReference type="STRING" id="258515.SAMN05192585_10968"/>
<keyword evidence="2" id="KW-0472">Membrane</keyword>
<feature type="region of interest" description="Disordered" evidence="1">
    <location>
        <begin position="260"/>
        <end position="290"/>
    </location>
</feature>
<evidence type="ECO:0000313" key="3">
    <source>
        <dbReference type="EMBL" id="SDN01145.1"/>
    </source>
</evidence>